<feature type="region of interest" description="Disordered" evidence="1">
    <location>
        <begin position="40"/>
        <end position="196"/>
    </location>
</feature>
<evidence type="ECO:0000256" key="1">
    <source>
        <dbReference type="SAM" id="MobiDB-lite"/>
    </source>
</evidence>
<evidence type="ECO:0000313" key="2">
    <source>
        <dbReference type="EMBL" id="KAJ8779304.1"/>
    </source>
</evidence>
<name>A0AB34GIP1_ESCRO</name>
<dbReference type="EMBL" id="JAIQCJ010002228">
    <property type="protein sequence ID" value="KAJ8779304.1"/>
    <property type="molecule type" value="Genomic_DNA"/>
</dbReference>
<proteinExistence type="predicted"/>
<reference evidence="2 3" key="1">
    <citation type="submission" date="2022-11" db="EMBL/GenBank/DDBJ databases">
        <title>Whole genome sequence of Eschrichtius robustus ER-17-0199.</title>
        <authorList>
            <person name="Bruniche-Olsen A."/>
            <person name="Black A.N."/>
            <person name="Fields C.J."/>
            <person name="Walden K."/>
            <person name="Dewoody J.A."/>
        </authorList>
    </citation>
    <scope>NUCLEOTIDE SEQUENCE [LARGE SCALE GENOMIC DNA]</scope>
    <source>
        <strain evidence="2">ER-17-0199</strain>
        <tissue evidence="2">Blubber</tissue>
    </source>
</reference>
<accession>A0AB34GIP1</accession>
<protein>
    <submittedName>
        <fullName evidence="2">Uncharacterized protein</fullName>
    </submittedName>
</protein>
<keyword evidence="3" id="KW-1185">Reference proteome</keyword>
<dbReference type="AlphaFoldDB" id="A0AB34GIP1"/>
<organism evidence="2 3">
    <name type="scientific">Eschrichtius robustus</name>
    <name type="common">California gray whale</name>
    <name type="synonym">Eschrichtius gibbosus</name>
    <dbReference type="NCBI Taxonomy" id="9764"/>
    <lineage>
        <taxon>Eukaryota</taxon>
        <taxon>Metazoa</taxon>
        <taxon>Chordata</taxon>
        <taxon>Craniata</taxon>
        <taxon>Vertebrata</taxon>
        <taxon>Euteleostomi</taxon>
        <taxon>Mammalia</taxon>
        <taxon>Eutheria</taxon>
        <taxon>Laurasiatheria</taxon>
        <taxon>Artiodactyla</taxon>
        <taxon>Whippomorpha</taxon>
        <taxon>Cetacea</taxon>
        <taxon>Mysticeti</taxon>
        <taxon>Eschrichtiidae</taxon>
        <taxon>Eschrichtius</taxon>
    </lineage>
</organism>
<feature type="compositionally biased region" description="Polar residues" evidence="1">
    <location>
        <begin position="53"/>
        <end position="72"/>
    </location>
</feature>
<evidence type="ECO:0000313" key="3">
    <source>
        <dbReference type="Proteomes" id="UP001159641"/>
    </source>
</evidence>
<comment type="caution">
    <text evidence="2">The sequence shown here is derived from an EMBL/GenBank/DDBJ whole genome shotgun (WGS) entry which is preliminary data.</text>
</comment>
<gene>
    <name evidence="2" type="ORF">J1605_012766</name>
</gene>
<sequence>MVSARRVWEQGWEVAQRSLGDQGCLSLSQDSLQAQHLVVGSGESPPEYKEIPPQSQTQRQVKGYLPTSSSWFTGETTTPGGVGTRRGHWPDGDGTGPRQPLRWRGAHLHSPGRGCFHPGGSKRSYSTPGLSANGPEGAGPWRPVGRQVRPPPAALPLAWPSPGRLHRLGARSSPAPSLLGDRWVEPPSRQRKQSED</sequence>
<dbReference type="Proteomes" id="UP001159641">
    <property type="component" value="Unassembled WGS sequence"/>
</dbReference>